<gene>
    <name evidence="2" type="ORF">LQG66_03980</name>
</gene>
<dbReference type="RefSeq" id="WP_231323635.1">
    <property type="nucleotide sequence ID" value="NZ_CP088156.1"/>
</dbReference>
<sequence length="186" mass="20450">MTQADLARARSEVGWTDHRTRIAFALYNSGDSAAKVACLIGGVSRNAVIGKLHRDAGALPDRQPPARSSTRFASRTTAETVIRPAPRLRAPERAKIKADVPRPIVPDQIVDQTTPSEHRKTLMQLTDTCCKWPVGNPGEPGFFFCGTPKPDDGLPYCPAHTRRATAPERRSQWQSPNKSHRALSFS</sequence>
<dbReference type="InterPro" id="IPR011681">
    <property type="entry name" value="GcrA"/>
</dbReference>
<dbReference type="Pfam" id="PF07750">
    <property type="entry name" value="GcrA"/>
    <property type="match status" value="1"/>
</dbReference>
<accession>A0ABY3RF42</accession>
<dbReference type="Proteomes" id="UP001431010">
    <property type="component" value="Chromosome"/>
</dbReference>
<feature type="region of interest" description="Disordered" evidence="1">
    <location>
        <begin position="56"/>
        <end position="77"/>
    </location>
</feature>
<reference evidence="2" key="1">
    <citation type="journal article" date="2024" name="Antonie Van Leeuwenhoek">
        <title>Bradyrhizobium ontarionense sp. nov., a novel bacterial symbiont isolated from Aeschynomene indica (Indian jointvetch), harbours photosynthesis, nitrogen fixation and nitrous oxide (N2O) reductase genes.</title>
        <authorList>
            <person name="Bromfield E.S.P."/>
            <person name="Cloutier S."/>
        </authorList>
    </citation>
    <scope>NUCLEOTIDE SEQUENCE</scope>
    <source>
        <strain evidence="2">A19</strain>
    </source>
</reference>
<evidence type="ECO:0000313" key="2">
    <source>
        <dbReference type="EMBL" id="UFZ05486.1"/>
    </source>
</evidence>
<evidence type="ECO:0000313" key="3">
    <source>
        <dbReference type="Proteomes" id="UP001431010"/>
    </source>
</evidence>
<feature type="compositionally biased region" description="Polar residues" evidence="1">
    <location>
        <begin position="66"/>
        <end position="77"/>
    </location>
</feature>
<name>A0ABY3RF42_9BRAD</name>
<proteinExistence type="predicted"/>
<organism evidence="2 3">
    <name type="scientific">Bradyrhizobium ontarionense</name>
    <dbReference type="NCBI Taxonomy" id="2898149"/>
    <lineage>
        <taxon>Bacteria</taxon>
        <taxon>Pseudomonadati</taxon>
        <taxon>Pseudomonadota</taxon>
        <taxon>Alphaproteobacteria</taxon>
        <taxon>Hyphomicrobiales</taxon>
        <taxon>Nitrobacteraceae</taxon>
        <taxon>Bradyrhizobium</taxon>
    </lineage>
</organism>
<dbReference type="EMBL" id="CP088156">
    <property type="protein sequence ID" value="UFZ05486.1"/>
    <property type="molecule type" value="Genomic_DNA"/>
</dbReference>
<evidence type="ECO:0000256" key="1">
    <source>
        <dbReference type="SAM" id="MobiDB-lite"/>
    </source>
</evidence>
<protein>
    <recommendedName>
        <fullName evidence="4">GcrA cell cycle regulator</fullName>
    </recommendedName>
</protein>
<keyword evidence="3" id="KW-1185">Reference proteome</keyword>
<feature type="region of interest" description="Disordered" evidence="1">
    <location>
        <begin position="160"/>
        <end position="186"/>
    </location>
</feature>
<evidence type="ECO:0008006" key="4">
    <source>
        <dbReference type="Google" id="ProtNLM"/>
    </source>
</evidence>